<dbReference type="InterPro" id="IPR005114">
    <property type="entry name" value="Helicase_assoc"/>
</dbReference>
<accession>A0A7S4JSS5</accession>
<proteinExistence type="predicted"/>
<sequence length="187" mass="22063">MAIGDGMHAALCRWAMLQRYKWKRVLGGKKNPLTPARIKALQSINFEVRVKAREKSFWDWFEELKEYKEKYGTAHVPAKDKDKELAIWAPHTRHTFSLMKQGGAKKRNVTVPKEEEFKTLSEIGFKFEVYPRKDCWTYFSKLRAYAEEHGTCHVSKDPHDQDKAYKDVYDFVAGNRAPWHQKRGERK</sequence>
<reference evidence="2" key="1">
    <citation type="submission" date="2021-01" db="EMBL/GenBank/DDBJ databases">
        <authorList>
            <person name="Corre E."/>
            <person name="Pelletier E."/>
            <person name="Niang G."/>
            <person name="Scheremetjew M."/>
            <person name="Finn R."/>
            <person name="Kale V."/>
            <person name="Holt S."/>
            <person name="Cochrane G."/>
            <person name="Meng A."/>
            <person name="Brown T."/>
            <person name="Cohen L."/>
        </authorList>
    </citation>
    <scope>NUCLEOTIDE SEQUENCE</scope>
    <source>
        <strain evidence="2">Isolate 1302-5</strain>
    </source>
</reference>
<evidence type="ECO:0000259" key="1">
    <source>
        <dbReference type="Pfam" id="PF03457"/>
    </source>
</evidence>
<organism evidence="2">
    <name type="scientific">Odontella aurita</name>
    <dbReference type="NCBI Taxonomy" id="265563"/>
    <lineage>
        <taxon>Eukaryota</taxon>
        <taxon>Sar</taxon>
        <taxon>Stramenopiles</taxon>
        <taxon>Ochrophyta</taxon>
        <taxon>Bacillariophyta</taxon>
        <taxon>Mediophyceae</taxon>
        <taxon>Biddulphiophycidae</taxon>
        <taxon>Eupodiscales</taxon>
        <taxon>Odontellaceae</taxon>
        <taxon>Odontella</taxon>
    </lineage>
</organism>
<dbReference type="PANTHER" id="PTHR33418">
    <property type="entry name" value="HELICASE-ASSOCIATED"/>
    <property type="match status" value="1"/>
</dbReference>
<feature type="domain" description="Helicase-associated" evidence="1">
    <location>
        <begin position="54"/>
        <end position="125"/>
    </location>
</feature>
<name>A0A7S4JSS5_9STRA</name>
<dbReference type="AlphaFoldDB" id="A0A7S4JSS5"/>
<gene>
    <name evidence="2" type="ORF">OAUR00152_LOCUS33322</name>
</gene>
<dbReference type="Pfam" id="PF03457">
    <property type="entry name" value="HA"/>
    <property type="match status" value="1"/>
</dbReference>
<evidence type="ECO:0000313" key="2">
    <source>
        <dbReference type="EMBL" id="CAE2273204.1"/>
    </source>
</evidence>
<dbReference type="PANTHER" id="PTHR33418:SF1">
    <property type="entry name" value="HELICASE-ASSOCIATED DOMAIN-CONTAINING PROTEIN"/>
    <property type="match status" value="1"/>
</dbReference>
<protein>
    <recommendedName>
        <fullName evidence="1">Helicase-associated domain-containing protein</fullName>
    </recommendedName>
</protein>
<dbReference type="Gene3D" id="6.10.140.530">
    <property type="match status" value="1"/>
</dbReference>
<dbReference type="EMBL" id="HBKQ01048274">
    <property type="protein sequence ID" value="CAE2273204.1"/>
    <property type="molecule type" value="Transcribed_RNA"/>
</dbReference>